<reference evidence="8" key="1">
    <citation type="submission" date="2022-11" db="EMBL/GenBank/DDBJ databases">
        <title>Centuries of genome instability and evolution in soft-shell clam transmissible cancer (bioRxiv).</title>
        <authorList>
            <person name="Hart S.F.M."/>
            <person name="Yonemitsu M.A."/>
            <person name="Giersch R.M."/>
            <person name="Beal B.F."/>
            <person name="Arriagada G."/>
            <person name="Davis B.W."/>
            <person name="Ostrander E.A."/>
            <person name="Goff S.P."/>
            <person name="Metzger M.J."/>
        </authorList>
    </citation>
    <scope>NUCLEOTIDE SEQUENCE</scope>
    <source>
        <strain evidence="8">MELC-2E11</strain>
        <tissue evidence="8">Siphon/mantle</tissue>
    </source>
</reference>
<dbReference type="InterPro" id="IPR038751">
    <property type="entry name" value="INTS8"/>
</dbReference>
<evidence type="ECO:0000256" key="6">
    <source>
        <dbReference type="SAM" id="MobiDB-lite"/>
    </source>
</evidence>
<evidence type="ECO:0000313" key="9">
    <source>
        <dbReference type="Proteomes" id="UP001164746"/>
    </source>
</evidence>
<feature type="compositionally biased region" description="Polar residues" evidence="6">
    <location>
        <begin position="63"/>
        <end position="72"/>
    </location>
</feature>
<proteinExistence type="inferred from homology"/>
<dbReference type="EMBL" id="CP111019">
    <property type="protein sequence ID" value="WAR11293.1"/>
    <property type="molecule type" value="Genomic_DNA"/>
</dbReference>
<feature type="compositionally biased region" description="Polar residues" evidence="6">
    <location>
        <begin position="24"/>
        <end position="36"/>
    </location>
</feature>
<feature type="domain" description="INTS8 TPR repeats" evidence="7">
    <location>
        <begin position="312"/>
        <end position="495"/>
    </location>
</feature>
<dbReference type="Proteomes" id="UP001164746">
    <property type="component" value="Chromosome 8"/>
</dbReference>
<evidence type="ECO:0000313" key="8">
    <source>
        <dbReference type="EMBL" id="WAR11293.1"/>
    </source>
</evidence>
<evidence type="ECO:0000259" key="7">
    <source>
        <dbReference type="Pfam" id="PF25756"/>
    </source>
</evidence>
<comment type="similarity">
    <text evidence="3">Belongs to the Integrator subunit 8 family.</text>
</comment>
<evidence type="ECO:0000256" key="3">
    <source>
        <dbReference type="ARBA" id="ARBA00007147"/>
    </source>
</evidence>
<gene>
    <name evidence="8" type="ORF">MAR_025473</name>
</gene>
<organism evidence="8 9">
    <name type="scientific">Mya arenaria</name>
    <name type="common">Soft-shell clam</name>
    <dbReference type="NCBI Taxonomy" id="6604"/>
    <lineage>
        <taxon>Eukaryota</taxon>
        <taxon>Metazoa</taxon>
        <taxon>Spiralia</taxon>
        <taxon>Lophotrochozoa</taxon>
        <taxon>Mollusca</taxon>
        <taxon>Bivalvia</taxon>
        <taxon>Autobranchia</taxon>
        <taxon>Heteroconchia</taxon>
        <taxon>Euheterodonta</taxon>
        <taxon>Imparidentia</taxon>
        <taxon>Neoheterodontei</taxon>
        <taxon>Myida</taxon>
        <taxon>Myoidea</taxon>
        <taxon>Myidae</taxon>
        <taxon>Mya</taxon>
    </lineage>
</organism>
<dbReference type="PANTHER" id="PTHR13350">
    <property type="entry name" value="INTEGRATOR COMPLEX SUBUNIT 8"/>
    <property type="match status" value="1"/>
</dbReference>
<comment type="subcellular location">
    <subcellularLocation>
        <location evidence="2">Chromosome</location>
    </subcellularLocation>
    <subcellularLocation>
        <location evidence="1">Nucleus</location>
    </subcellularLocation>
</comment>
<dbReference type="SUPFAM" id="SSF48452">
    <property type="entry name" value="TPR-like"/>
    <property type="match status" value="1"/>
</dbReference>
<keyword evidence="5" id="KW-0539">Nucleus</keyword>
<keyword evidence="9" id="KW-1185">Reference proteome</keyword>
<protein>
    <submittedName>
        <fullName evidence="8">INT8-like protein</fullName>
    </submittedName>
</protein>
<name>A0ABY7EMT6_MYAAR</name>
<feature type="non-terminal residue" evidence="8">
    <location>
        <position position="692"/>
    </location>
</feature>
<sequence>GRSKGSNGPWPGNDACSFLFLQEAESNAGGSDTPASSHPGALTPPLTPPISSHSTLGDPVEQNDPSRQKPVQQVHSLLTELLKVTMEMSPDAAKFTDLHFDLREKAGVSVDNLQRCVQCGRTLRMPVLTSIPVPTELNDSPEFTWDIATEILPDEYICQLSYDLGTYFFYQESYHQALEMFRECKDLSKHGLVDLLIEDNVKQELSTAYRANLEDELAAKESLTFTFIQVSICNVMRGVMEGKAHVAEAAPSHSHFVPMVLQSDIRNHFTGYECDQLRKLEQGTKDNMSFSTTLDDLTTVASSYPSTRDSSVTMANVEHQLMFMYDADVTRHLVSELVVNQQKTPQYVMQLNEKWRVPFEMLEIIRKTQPSVDLAYTYILIGKACHCMDVKIFERARNLLSVAEQVAVEYSYTLAKHIRWHLLLVDLQQYFLTEHLAENTNLQDLVKKVKTCITAVRLAQDIQPSPDILEHCAAFLLNVRDWGYLMNLDNTNSGHIEDDITVEIYSDYLAIWPSALPNTSGVHVGAVEEHVSALMQHALQKIPSNASWLRTQADLLYANNQYSAAMKFYMEAGIVSSEFFANAVPKSIYDDTVYRKMMKCCNYLQCHTQVAVLCQFLDDVDYSAAFKALQEKHTYDAMDSYYVCIWDISILEYLMRALTQLDLNSNNPEDIIQRAVQIRKRKFLRALAKQYV</sequence>
<dbReference type="InterPro" id="IPR011990">
    <property type="entry name" value="TPR-like_helical_dom_sf"/>
</dbReference>
<feature type="region of interest" description="Disordered" evidence="6">
    <location>
        <begin position="1"/>
        <end position="72"/>
    </location>
</feature>
<dbReference type="Pfam" id="PF25756">
    <property type="entry name" value="TPR_INTS8"/>
    <property type="match status" value="2"/>
</dbReference>
<feature type="domain" description="INTS8 TPR repeats" evidence="7">
    <location>
        <begin position="496"/>
        <end position="691"/>
    </location>
</feature>
<keyword evidence="4" id="KW-0158">Chromosome</keyword>
<dbReference type="PANTHER" id="PTHR13350:SF1">
    <property type="entry name" value="INTEGRATOR COMPLEX SUBUNIT 8"/>
    <property type="match status" value="1"/>
</dbReference>
<evidence type="ECO:0000256" key="4">
    <source>
        <dbReference type="ARBA" id="ARBA00022454"/>
    </source>
</evidence>
<evidence type="ECO:0000256" key="2">
    <source>
        <dbReference type="ARBA" id="ARBA00004286"/>
    </source>
</evidence>
<evidence type="ECO:0000256" key="5">
    <source>
        <dbReference type="ARBA" id="ARBA00023242"/>
    </source>
</evidence>
<accession>A0ABY7EMT6</accession>
<evidence type="ECO:0000256" key="1">
    <source>
        <dbReference type="ARBA" id="ARBA00004123"/>
    </source>
</evidence>
<dbReference type="InterPro" id="IPR057980">
    <property type="entry name" value="TPR_INTS8"/>
</dbReference>